<accession>A0ABT9ZMH0</accession>
<dbReference type="Proteomes" id="UP001234495">
    <property type="component" value="Unassembled WGS sequence"/>
</dbReference>
<comment type="caution">
    <text evidence="2">The sequence shown here is derived from an EMBL/GenBank/DDBJ whole genome shotgun (WGS) entry which is preliminary data.</text>
</comment>
<dbReference type="InterPro" id="IPR002575">
    <property type="entry name" value="Aminoglycoside_PTrfase"/>
</dbReference>
<dbReference type="InterPro" id="IPR011009">
    <property type="entry name" value="Kinase-like_dom_sf"/>
</dbReference>
<keyword evidence="3" id="KW-1185">Reference proteome</keyword>
<dbReference type="CDD" id="cd05152">
    <property type="entry name" value="MPH2"/>
    <property type="match status" value="1"/>
</dbReference>
<gene>
    <name evidence="2" type="ORF">J2S19_004834</name>
</gene>
<evidence type="ECO:0000259" key="1">
    <source>
        <dbReference type="Pfam" id="PF01636"/>
    </source>
</evidence>
<evidence type="ECO:0000313" key="3">
    <source>
        <dbReference type="Proteomes" id="UP001234495"/>
    </source>
</evidence>
<dbReference type="EMBL" id="JAUSUD010000042">
    <property type="protein sequence ID" value="MDQ0233487.1"/>
    <property type="molecule type" value="Genomic_DNA"/>
</dbReference>
<dbReference type="SUPFAM" id="SSF56112">
    <property type="entry name" value="Protein kinase-like (PK-like)"/>
    <property type="match status" value="1"/>
</dbReference>
<proteinExistence type="predicted"/>
<dbReference type="Gene3D" id="3.90.1200.10">
    <property type="match status" value="1"/>
</dbReference>
<sequence>MEINELISLTSKYGLTIKEESIHFNESGLDFLVAFAHDTNDVEWTLRIPRRPDVFERTGVEKNVLNLIYKKVPFETPYWEIYEEDLIAYKKLSGVPAGTIDHSIQNYVWELNHEQIPEQFHQSLANILASLHTFSSEEIKNAGLTVHTAEEARQSMKTRMEKVKQTFGVGDSLWNRWETWLQNDSLWPAQTGLIHGDVHAGHIMIDTDEKAIGLIDWTEAKLTDVSVDFVFYYKAFGEDALDKLIHYYHQADGLYWPGMKEHIIEQDAAYAVAIAEFAIISGVKEYEQMAKDALEIK</sequence>
<feature type="domain" description="Aminoglycoside phosphotransferase" evidence="1">
    <location>
        <begin position="23"/>
        <end position="261"/>
    </location>
</feature>
<dbReference type="PANTHER" id="PTHR21310">
    <property type="entry name" value="AMINOGLYCOSIDE PHOSPHOTRANSFERASE-RELATED-RELATED"/>
    <property type="match status" value="1"/>
</dbReference>
<dbReference type="Gene3D" id="3.30.200.20">
    <property type="entry name" value="Phosphorylase Kinase, domain 1"/>
    <property type="match status" value="1"/>
</dbReference>
<name>A0ABT9ZMH0_9BACI</name>
<dbReference type="Pfam" id="PF01636">
    <property type="entry name" value="APH"/>
    <property type="match status" value="1"/>
</dbReference>
<protein>
    <submittedName>
        <fullName evidence="2">Macrolide phosphotransferase</fullName>
    </submittedName>
</protein>
<dbReference type="InterPro" id="IPR051678">
    <property type="entry name" value="AGP_Transferase"/>
</dbReference>
<dbReference type="PANTHER" id="PTHR21310:SF15">
    <property type="entry name" value="AMINOGLYCOSIDE PHOSPHOTRANSFERASE DOMAIN-CONTAINING PROTEIN"/>
    <property type="match status" value="1"/>
</dbReference>
<reference evidence="2 3" key="1">
    <citation type="submission" date="2023-07" db="EMBL/GenBank/DDBJ databases">
        <title>Genomic Encyclopedia of Type Strains, Phase IV (KMG-IV): sequencing the most valuable type-strain genomes for metagenomic binning, comparative biology and taxonomic classification.</title>
        <authorList>
            <person name="Goeker M."/>
        </authorList>
    </citation>
    <scope>NUCLEOTIDE SEQUENCE [LARGE SCALE GENOMIC DNA]</scope>
    <source>
        <strain evidence="2 3">DSM 29005</strain>
    </source>
</reference>
<evidence type="ECO:0000313" key="2">
    <source>
        <dbReference type="EMBL" id="MDQ0233487.1"/>
    </source>
</evidence>
<organism evidence="2 3">
    <name type="scientific">Metabacillus malikii</name>
    <dbReference type="NCBI Taxonomy" id="1504265"/>
    <lineage>
        <taxon>Bacteria</taxon>
        <taxon>Bacillati</taxon>
        <taxon>Bacillota</taxon>
        <taxon>Bacilli</taxon>
        <taxon>Bacillales</taxon>
        <taxon>Bacillaceae</taxon>
        <taxon>Metabacillus</taxon>
    </lineage>
</organism>